<dbReference type="PANTHER" id="PTHR40267:SF1">
    <property type="entry name" value="BLR3294 PROTEIN"/>
    <property type="match status" value="1"/>
</dbReference>
<proteinExistence type="predicted"/>
<dbReference type="KEGG" id="mflg:ABS361_09955"/>
<dbReference type="InterPro" id="IPR053714">
    <property type="entry name" value="Iso_Racemase_Enz_sf"/>
</dbReference>
<dbReference type="Pfam" id="PF17645">
    <property type="entry name" value="Amdase"/>
    <property type="match status" value="1"/>
</dbReference>
<accession>A0AAU7XHD4</accession>
<dbReference type="PIRSF" id="PIRSF015736">
    <property type="entry name" value="MI"/>
    <property type="match status" value="1"/>
</dbReference>
<dbReference type="EMBL" id="CP158568">
    <property type="protein sequence ID" value="XBY46499.1"/>
    <property type="molecule type" value="Genomic_DNA"/>
</dbReference>
<dbReference type="AlphaFoldDB" id="A0AAU7XHD4"/>
<dbReference type="Gene3D" id="3.40.50.12500">
    <property type="match status" value="1"/>
</dbReference>
<evidence type="ECO:0000313" key="1">
    <source>
        <dbReference type="EMBL" id="XBY46499.1"/>
    </source>
</evidence>
<gene>
    <name evidence="1" type="ORF">ABS361_09955</name>
</gene>
<dbReference type="InterPro" id="IPR026286">
    <property type="entry name" value="MaiA/AMDase"/>
</dbReference>
<dbReference type="RefSeq" id="WP_407051593.1">
    <property type="nucleotide sequence ID" value="NZ_CP158568.1"/>
</dbReference>
<reference evidence="1" key="1">
    <citation type="submission" date="2024-06" db="EMBL/GenBank/DDBJ databases">
        <title>Methylostella associata gen. nov., sp. nov., a novel Ancalomicrobiaceae-affiliated facultatively methylotrophic bacteria that feed on methanotrophs of the genus Methylococcus.</title>
        <authorList>
            <person name="Saltykova V."/>
            <person name="Danilova O.V."/>
            <person name="Oshkin I.Y."/>
            <person name="Belova S.E."/>
            <person name="Pimenov N.V."/>
            <person name="Dedysh S.N."/>
        </authorList>
    </citation>
    <scope>NUCLEOTIDE SEQUENCE</scope>
    <source>
        <strain evidence="1">S20</strain>
    </source>
</reference>
<sequence>MAEPKRLGMLVPSSNTVVEPETARLLPPDGGVSVHVSRLKVVQLTADDGSLQQFELDRVLTAAELLADAKVDLILWNGTAASWLGFARDTAMVEAIERATGIPATTAIIALNDRLAALGARRIGLVTPYVEALERRIIAHYEAAGFTVAAAVRADLTENTDYAAIPPARIADMARAVARTPVDAILILCTNLAGAGIAPPLSAELGIPVLDSVVVALEHSLALLGGTKDKGTAREQA</sequence>
<protein>
    <submittedName>
        <fullName evidence="1">Aspartate/glutamate racemase family protein</fullName>
    </submittedName>
</protein>
<name>A0AAU7XHD4_9HYPH</name>
<dbReference type="PANTHER" id="PTHR40267">
    <property type="entry name" value="BLR3294 PROTEIN"/>
    <property type="match status" value="1"/>
</dbReference>
<organism evidence="1">
    <name type="scientific">Methyloraptor flagellatus</name>
    <dbReference type="NCBI Taxonomy" id="3162530"/>
    <lineage>
        <taxon>Bacteria</taxon>
        <taxon>Pseudomonadati</taxon>
        <taxon>Pseudomonadota</taxon>
        <taxon>Alphaproteobacteria</taxon>
        <taxon>Hyphomicrobiales</taxon>
        <taxon>Ancalomicrobiaceae</taxon>
        <taxon>Methyloraptor</taxon>
    </lineage>
</organism>